<sequence>MKSVFALVSHDAAKRAVCSGPETREHRVDHMRESAQTTKGCGERITVISLSRMHFALPQTAQLFFGMLMENKSSKPRVVVLRASHNRKAESPSTQPVRLVLATRTPLL</sequence>
<comment type="caution">
    <text evidence="2">The sequence shown here is derived from an EMBL/GenBank/DDBJ whole genome shotgun (WGS) entry which is preliminary data.</text>
</comment>
<dbReference type="EMBL" id="RJVU01035392">
    <property type="protein sequence ID" value="ROL47431.1"/>
    <property type="molecule type" value="Genomic_DNA"/>
</dbReference>
<keyword evidence="3" id="KW-1185">Reference proteome</keyword>
<evidence type="ECO:0000256" key="1">
    <source>
        <dbReference type="SAM" id="MobiDB-lite"/>
    </source>
</evidence>
<accession>A0A3N0YNH6</accession>
<feature type="region of interest" description="Disordered" evidence="1">
    <location>
        <begin position="18"/>
        <end position="37"/>
    </location>
</feature>
<evidence type="ECO:0000313" key="3">
    <source>
        <dbReference type="Proteomes" id="UP000281406"/>
    </source>
</evidence>
<organism evidence="2 3">
    <name type="scientific">Anabarilius grahami</name>
    <name type="common">Kanglang fish</name>
    <name type="synonym">Barilius grahami</name>
    <dbReference type="NCBI Taxonomy" id="495550"/>
    <lineage>
        <taxon>Eukaryota</taxon>
        <taxon>Metazoa</taxon>
        <taxon>Chordata</taxon>
        <taxon>Craniata</taxon>
        <taxon>Vertebrata</taxon>
        <taxon>Euteleostomi</taxon>
        <taxon>Actinopterygii</taxon>
        <taxon>Neopterygii</taxon>
        <taxon>Teleostei</taxon>
        <taxon>Ostariophysi</taxon>
        <taxon>Cypriniformes</taxon>
        <taxon>Xenocyprididae</taxon>
        <taxon>Xenocypridinae</taxon>
        <taxon>Xenocypridinae incertae sedis</taxon>
        <taxon>Anabarilius</taxon>
    </lineage>
</organism>
<feature type="compositionally biased region" description="Basic and acidic residues" evidence="1">
    <location>
        <begin position="22"/>
        <end position="33"/>
    </location>
</feature>
<dbReference type="AlphaFoldDB" id="A0A3N0YNH6"/>
<dbReference type="Proteomes" id="UP000281406">
    <property type="component" value="Unassembled WGS sequence"/>
</dbReference>
<protein>
    <submittedName>
        <fullName evidence="2">Uncharacterized protein</fullName>
    </submittedName>
</protein>
<proteinExistence type="predicted"/>
<reference evidence="2 3" key="1">
    <citation type="submission" date="2018-10" db="EMBL/GenBank/DDBJ databases">
        <title>Genome assembly for a Yunnan-Guizhou Plateau 3E fish, Anabarilius grahami (Regan), and its evolutionary and genetic applications.</title>
        <authorList>
            <person name="Jiang W."/>
        </authorList>
    </citation>
    <scope>NUCLEOTIDE SEQUENCE [LARGE SCALE GENOMIC DNA]</scope>
    <source>
        <strain evidence="2">AG-KIZ</strain>
        <tissue evidence="2">Muscle</tissue>
    </source>
</reference>
<name>A0A3N0YNH6_ANAGA</name>
<evidence type="ECO:0000313" key="2">
    <source>
        <dbReference type="EMBL" id="ROL47431.1"/>
    </source>
</evidence>
<gene>
    <name evidence="2" type="ORF">DPX16_13146</name>
</gene>